<sequence length="37" mass="4466">MMLNVWMWMDGYDDESEDKFGSCKMVENINVQWGTFK</sequence>
<organism evidence="1">
    <name type="scientific">Melanopsichium pennsylvanicum 4</name>
    <dbReference type="NCBI Taxonomy" id="1398559"/>
    <lineage>
        <taxon>Eukaryota</taxon>
        <taxon>Fungi</taxon>
        <taxon>Dikarya</taxon>
        <taxon>Basidiomycota</taxon>
        <taxon>Ustilaginomycotina</taxon>
        <taxon>Ustilaginomycetes</taxon>
        <taxon>Ustilaginales</taxon>
        <taxon>Ustilaginaceae</taxon>
        <taxon>Melanopsichium</taxon>
    </lineage>
</organism>
<dbReference type="EMBL" id="HG529546">
    <property type="protein sequence ID" value="CDI52612.1"/>
    <property type="molecule type" value="Genomic_DNA"/>
</dbReference>
<evidence type="ECO:0000313" key="1">
    <source>
        <dbReference type="EMBL" id="CDI52612.1"/>
    </source>
</evidence>
<dbReference type="AlphaFoldDB" id="A0A077R174"/>
<protein>
    <submittedName>
        <fullName evidence="1">Uncharacterized protein</fullName>
    </submittedName>
</protein>
<name>A0A077R174_9BASI</name>
<proteinExistence type="predicted"/>
<reference evidence="1" key="1">
    <citation type="journal article" date="2014" name="Genome Biol. Evol.">
        <title>Gene Loss Rather Than Gene Gain Is Associated with a Host Jump from Monocots to Dicots in the Smut Fungus Melanopsichium pennsylvanicum.</title>
        <authorList>
            <person name="Sharma R."/>
            <person name="Mishra B."/>
            <person name="Runge F."/>
            <person name="Thines M."/>
        </authorList>
    </citation>
    <scope>NUCLEOTIDE SEQUENCE</scope>
    <source>
        <strain evidence="1">4</strain>
    </source>
</reference>
<accession>A0A077R174</accession>